<gene>
    <name evidence="2" type="ORF">HGA13_08775</name>
</gene>
<dbReference type="EMBL" id="JAAXOO010000002">
    <property type="protein sequence ID" value="NKY33160.1"/>
    <property type="molecule type" value="Genomic_DNA"/>
</dbReference>
<dbReference type="CDD" id="cd02440">
    <property type="entry name" value="AdoMet_MTases"/>
    <property type="match status" value="1"/>
</dbReference>
<sequence>MPEQPMPEHTNADTYSVTAEFYDLMATPYWAQVDPLLPDLLAEVDTLAGPVVDIGAGTGLSTMAVADALPDAEIIAVEPSGAMRAVLMSRLAARKDLRERITVLPSGFLDAGLAGPCAAVVALGVLGHFDGLARARVWTAIADLLAPGALAVVEVQQPGQVVEVSERCYTRARAGALRYEGWSRALPVDDESLIWRMTYRAYRDTELLREHRTEHQVWPVPADRVVAEAAAAGLTARSAEVGPGLLCFGRPEVAHAY</sequence>
<evidence type="ECO:0000259" key="1">
    <source>
        <dbReference type="Pfam" id="PF08242"/>
    </source>
</evidence>
<reference evidence="2 3" key="1">
    <citation type="submission" date="2020-04" db="EMBL/GenBank/DDBJ databases">
        <title>MicrobeNet Type strains.</title>
        <authorList>
            <person name="Nicholson A.C."/>
        </authorList>
    </citation>
    <scope>NUCLEOTIDE SEQUENCE [LARGE SCALE GENOMIC DNA]</scope>
    <source>
        <strain evidence="2 3">DSM 45078</strain>
    </source>
</reference>
<dbReference type="Gene3D" id="3.40.50.150">
    <property type="entry name" value="Vaccinia Virus protein VP39"/>
    <property type="match status" value="1"/>
</dbReference>
<keyword evidence="3" id="KW-1185">Reference proteome</keyword>
<dbReference type="InterPro" id="IPR013217">
    <property type="entry name" value="Methyltransf_12"/>
</dbReference>
<keyword evidence="2" id="KW-0489">Methyltransferase</keyword>
<name>A0A846XEJ9_9NOCA</name>
<dbReference type="Pfam" id="PF08242">
    <property type="entry name" value="Methyltransf_12"/>
    <property type="match status" value="1"/>
</dbReference>
<proteinExistence type="predicted"/>
<dbReference type="AlphaFoldDB" id="A0A846XEJ9"/>
<dbReference type="RefSeq" id="WP_084470945.1">
    <property type="nucleotide sequence ID" value="NZ_JAAXOO010000002.1"/>
</dbReference>
<evidence type="ECO:0000313" key="3">
    <source>
        <dbReference type="Proteomes" id="UP000565715"/>
    </source>
</evidence>
<dbReference type="InterPro" id="IPR029063">
    <property type="entry name" value="SAM-dependent_MTases_sf"/>
</dbReference>
<dbReference type="GO" id="GO:0008168">
    <property type="term" value="F:methyltransferase activity"/>
    <property type="evidence" value="ECO:0007669"/>
    <property type="project" value="UniProtKB-KW"/>
</dbReference>
<dbReference type="Proteomes" id="UP000565715">
    <property type="component" value="Unassembled WGS sequence"/>
</dbReference>
<protein>
    <submittedName>
        <fullName evidence="2">Class I SAM-dependent methyltransferase</fullName>
    </submittedName>
</protein>
<dbReference type="SUPFAM" id="SSF53335">
    <property type="entry name" value="S-adenosyl-L-methionine-dependent methyltransferases"/>
    <property type="match status" value="1"/>
</dbReference>
<feature type="domain" description="Methyltransferase type 12" evidence="1">
    <location>
        <begin position="52"/>
        <end position="149"/>
    </location>
</feature>
<comment type="caution">
    <text evidence="2">The sequence shown here is derived from an EMBL/GenBank/DDBJ whole genome shotgun (WGS) entry which is preliminary data.</text>
</comment>
<dbReference type="GO" id="GO:0032259">
    <property type="term" value="P:methylation"/>
    <property type="evidence" value="ECO:0007669"/>
    <property type="project" value="UniProtKB-KW"/>
</dbReference>
<evidence type="ECO:0000313" key="2">
    <source>
        <dbReference type="EMBL" id="NKY33160.1"/>
    </source>
</evidence>
<keyword evidence="2" id="KW-0808">Transferase</keyword>
<accession>A0A846XEJ9</accession>
<organism evidence="2 3">
    <name type="scientific">Nocardia speluncae</name>
    <dbReference type="NCBI Taxonomy" id="419477"/>
    <lineage>
        <taxon>Bacteria</taxon>
        <taxon>Bacillati</taxon>
        <taxon>Actinomycetota</taxon>
        <taxon>Actinomycetes</taxon>
        <taxon>Mycobacteriales</taxon>
        <taxon>Nocardiaceae</taxon>
        <taxon>Nocardia</taxon>
    </lineage>
</organism>